<dbReference type="OrthoDB" id="167900at2759"/>
<dbReference type="AlphaFoldDB" id="A0A8T1VYJ5"/>
<evidence type="ECO:0000256" key="1">
    <source>
        <dbReference type="SAM" id="Phobius"/>
    </source>
</evidence>
<keyword evidence="4" id="KW-1185">Reference proteome</keyword>
<organism evidence="3 4">
    <name type="scientific">Phytophthora boehmeriae</name>
    <dbReference type="NCBI Taxonomy" id="109152"/>
    <lineage>
        <taxon>Eukaryota</taxon>
        <taxon>Sar</taxon>
        <taxon>Stramenopiles</taxon>
        <taxon>Oomycota</taxon>
        <taxon>Peronosporomycetes</taxon>
        <taxon>Peronosporales</taxon>
        <taxon>Peronosporaceae</taxon>
        <taxon>Phytophthora</taxon>
    </lineage>
</organism>
<dbReference type="Proteomes" id="UP000693981">
    <property type="component" value="Unassembled WGS sequence"/>
</dbReference>
<dbReference type="InterPro" id="IPR018247">
    <property type="entry name" value="EF_Hand_1_Ca_BS"/>
</dbReference>
<name>A0A8T1VYJ5_9STRA</name>
<dbReference type="EMBL" id="JAGDFL010000508">
    <property type="protein sequence ID" value="KAG7386562.1"/>
    <property type="molecule type" value="Genomic_DNA"/>
</dbReference>
<dbReference type="InterPro" id="IPR002048">
    <property type="entry name" value="EF_hand_dom"/>
</dbReference>
<comment type="caution">
    <text evidence="3">The sequence shown here is derived from an EMBL/GenBank/DDBJ whole genome shotgun (WGS) entry which is preliminary data.</text>
</comment>
<dbReference type="PROSITE" id="PS50222">
    <property type="entry name" value="EF_HAND_2"/>
    <property type="match status" value="1"/>
</dbReference>
<sequence>MMMEGESSTPVAERVPDEETAFVKKVEAPKRRQSRMRAKKKRLAVAGVSVVALVALAGMCAFVALSSESPNETNVVESEVMATDPAKEQFVPSFDNYDTDGNGKVSLGEYLDGFAANWGAALEKVETAGLDGAKRSRIDQYLDEDFAEHSNCVVRFAQQVRGPQDIFII</sequence>
<feature type="domain" description="EF-hand" evidence="2">
    <location>
        <begin position="94"/>
        <end position="120"/>
    </location>
</feature>
<keyword evidence="1" id="KW-0472">Membrane</keyword>
<protein>
    <recommendedName>
        <fullName evidence="2">EF-hand domain-containing protein</fullName>
    </recommendedName>
</protein>
<proteinExistence type="predicted"/>
<dbReference type="GO" id="GO:0005509">
    <property type="term" value="F:calcium ion binding"/>
    <property type="evidence" value="ECO:0007669"/>
    <property type="project" value="InterPro"/>
</dbReference>
<dbReference type="PROSITE" id="PS00018">
    <property type="entry name" value="EF_HAND_1"/>
    <property type="match status" value="1"/>
</dbReference>
<gene>
    <name evidence="3" type="ORF">PHYBOEH_008636</name>
</gene>
<keyword evidence="1" id="KW-1133">Transmembrane helix</keyword>
<evidence type="ECO:0000259" key="2">
    <source>
        <dbReference type="PROSITE" id="PS50222"/>
    </source>
</evidence>
<evidence type="ECO:0000313" key="3">
    <source>
        <dbReference type="EMBL" id="KAG7386562.1"/>
    </source>
</evidence>
<evidence type="ECO:0000313" key="4">
    <source>
        <dbReference type="Proteomes" id="UP000693981"/>
    </source>
</evidence>
<accession>A0A8T1VYJ5</accession>
<feature type="transmembrane region" description="Helical" evidence="1">
    <location>
        <begin position="43"/>
        <end position="65"/>
    </location>
</feature>
<keyword evidence="1" id="KW-0812">Transmembrane</keyword>
<reference evidence="3" key="1">
    <citation type="submission" date="2021-02" db="EMBL/GenBank/DDBJ databases">
        <authorList>
            <person name="Palmer J.M."/>
        </authorList>
    </citation>
    <scope>NUCLEOTIDE SEQUENCE</scope>
    <source>
        <strain evidence="3">SCRP23</strain>
    </source>
</reference>